<feature type="domain" description="Protochlamydia outer membrane protein" evidence="1">
    <location>
        <begin position="42"/>
        <end position="286"/>
    </location>
</feature>
<evidence type="ECO:0000313" key="2">
    <source>
        <dbReference type="EMBL" id="SHG90578.1"/>
    </source>
</evidence>
<name>A0A1M5NM52_9FLAO</name>
<proteinExistence type="predicted"/>
<protein>
    <recommendedName>
        <fullName evidence="1">Protochlamydia outer membrane protein domain-containing protein</fullName>
    </recommendedName>
</protein>
<keyword evidence="3" id="KW-1185">Reference proteome</keyword>
<dbReference type="InterPro" id="IPR035163">
    <property type="entry name" value="Pom"/>
</dbReference>
<dbReference type="OrthoDB" id="5566985at2"/>
<dbReference type="RefSeq" id="WP_073180847.1">
    <property type="nucleotide sequence ID" value="NZ_FQWL01000005.1"/>
</dbReference>
<gene>
    <name evidence="2" type="ORF">SAMN04488116_2874</name>
</gene>
<dbReference type="AlphaFoldDB" id="A0A1M5NM52"/>
<dbReference type="InterPro" id="IPR053724">
    <property type="entry name" value="OMP_A26_sf"/>
</dbReference>
<sequence>MEKVSQLRSLLVFWLVTFSASSLLGQTNRLEVQLAPVVSLENFSWSIAGNLEGADPNILSELEWENLVNAGFLIGLRYKISSQFRIVLSQVVMTTLSGNVTDTDYEGDNRQNPVFRTSENANKGHFVQSDVGMTYDFQLGRNLYMIPYLGVVYSNRYLSIINKSNGLDSSYRPYTYGPTLGVTLKMGFKNHWEVAFESRLGATKYRASGDWNLIEELQHPDSFRHKANMYSINSQFSVIKSIGKSSLAVILFYDYASSDEGVDTLFFEDGSVAYTQFNGASSQTFGLGLSYSRWFW</sequence>
<dbReference type="Proteomes" id="UP000184532">
    <property type="component" value="Unassembled WGS sequence"/>
</dbReference>
<organism evidence="2 3">
    <name type="scientific">Flagellimonas flava</name>
    <dbReference type="NCBI Taxonomy" id="570519"/>
    <lineage>
        <taxon>Bacteria</taxon>
        <taxon>Pseudomonadati</taxon>
        <taxon>Bacteroidota</taxon>
        <taxon>Flavobacteriia</taxon>
        <taxon>Flavobacteriales</taxon>
        <taxon>Flavobacteriaceae</taxon>
        <taxon>Flagellimonas</taxon>
    </lineage>
</organism>
<dbReference type="STRING" id="570519.SAMN04488116_2874"/>
<reference evidence="3" key="1">
    <citation type="submission" date="2016-11" db="EMBL/GenBank/DDBJ databases">
        <authorList>
            <person name="Varghese N."/>
            <person name="Submissions S."/>
        </authorList>
    </citation>
    <scope>NUCLEOTIDE SEQUENCE [LARGE SCALE GENOMIC DNA]</scope>
    <source>
        <strain evidence="3">DSM 22638</strain>
    </source>
</reference>
<dbReference type="Gene3D" id="2.40.128.90">
    <property type="entry name" value="OMPT-like"/>
    <property type="match status" value="1"/>
</dbReference>
<evidence type="ECO:0000259" key="1">
    <source>
        <dbReference type="Pfam" id="PF17251"/>
    </source>
</evidence>
<evidence type="ECO:0000313" key="3">
    <source>
        <dbReference type="Proteomes" id="UP000184532"/>
    </source>
</evidence>
<dbReference type="Pfam" id="PF17251">
    <property type="entry name" value="Pom"/>
    <property type="match status" value="1"/>
</dbReference>
<dbReference type="EMBL" id="FQWL01000005">
    <property type="protein sequence ID" value="SHG90578.1"/>
    <property type="molecule type" value="Genomic_DNA"/>
</dbReference>
<accession>A0A1M5NM52</accession>